<evidence type="ECO:0000313" key="2">
    <source>
        <dbReference type="EMBL" id="EDL78129.1"/>
    </source>
</evidence>
<reference evidence="2 3" key="1">
    <citation type="submission" date="2005-09" db="EMBL/GenBank/DDBJ databases">
        <authorList>
            <person name="Mural R.J."/>
            <person name="Li P.W."/>
            <person name="Adams M.D."/>
            <person name="Amanatides P.G."/>
            <person name="Baden-Tillson H."/>
            <person name="Barnstead M."/>
            <person name="Chin S.H."/>
            <person name="Dew I."/>
            <person name="Evans C.A."/>
            <person name="Ferriera S."/>
            <person name="Flanigan M."/>
            <person name="Fosler C."/>
            <person name="Glodek A."/>
            <person name="Gu Z."/>
            <person name="Holt R.A."/>
            <person name="Jennings D."/>
            <person name="Kraft C.L."/>
            <person name="Lu F."/>
            <person name="Nguyen T."/>
            <person name="Nusskern D.R."/>
            <person name="Pfannkoch C.M."/>
            <person name="Sitter C."/>
            <person name="Sutton G.G."/>
            <person name="Venter J.C."/>
            <person name="Wang Z."/>
            <person name="Woodage T."/>
            <person name="Zheng X.H."/>
            <person name="Zhong F."/>
        </authorList>
    </citation>
    <scope>NUCLEOTIDE SEQUENCE [LARGE SCALE GENOMIC DNA]</scope>
    <source>
        <strain>BN</strain>
        <strain evidence="3">Sprague-Dawley</strain>
    </source>
</reference>
<dbReference type="Proteomes" id="UP000234681">
    <property type="component" value="Chromosome 11"/>
</dbReference>
<accession>A6JRX8</accession>
<keyword evidence="1" id="KW-1133">Transmembrane helix</keyword>
<name>A6JRX8_RAT</name>
<feature type="transmembrane region" description="Helical" evidence="1">
    <location>
        <begin position="44"/>
        <end position="66"/>
    </location>
</feature>
<evidence type="ECO:0000313" key="3">
    <source>
        <dbReference type="Proteomes" id="UP000234681"/>
    </source>
</evidence>
<organism evidence="2 3">
    <name type="scientific">Rattus norvegicus</name>
    <name type="common">Rat</name>
    <dbReference type="NCBI Taxonomy" id="10116"/>
    <lineage>
        <taxon>Eukaryota</taxon>
        <taxon>Metazoa</taxon>
        <taxon>Chordata</taxon>
        <taxon>Craniata</taxon>
        <taxon>Vertebrata</taxon>
        <taxon>Euteleostomi</taxon>
        <taxon>Mammalia</taxon>
        <taxon>Eutheria</taxon>
        <taxon>Euarchontoglires</taxon>
        <taxon>Glires</taxon>
        <taxon>Rodentia</taxon>
        <taxon>Myomorpha</taxon>
        <taxon>Muroidea</taxon>
        <taxon>Muridae</taxon>
        <taxon>Murinae</taxon>
        <taxon>Rattus</taxon>
    </lineage>
</organism>
<protein>
    <submittedName>
        <fullName evidence="2">RCG36576</fullName>
    </submittedName>
</protein>
<evidence type="ECO:0000256" key="1">
    <source>
        <dbReference type="SAM" id="Phobius"/>
    </source>
</evidence>
<gene>
    <name evidence="2" type="ORF">rCG_36576</name>
</gene>
<dbReference type="AlphaFoldDB" id="A6JRX8"/>
<proteinExistence type="predicted"/>
<sequence length="75" mass="8685">MPSHLTRMLESPWMAKGSATCMMASSTSVLENLLPFRVFLRTTILKYFILFYFCKVNSFLRVPVIIMSKKIEKCS</sequence>
<keyword evidence="1" id="KW-0472">Membrane</keyword>
<dbReference type="EMBL" id="CH473999">
    <property type="protein sequence ID" value="EDL78129.1"/>
    <property type="molecule type" value="Genomic_DNA"/>
</dbReference>
<keyword evidence="1" id="KW-0812">Transmembrane</keyword>